<dbReference type="InterPro" id="IPR029787">
    <property type="entry name" value="Nucleotide_cyclase"/>
</dbReference>
<proteinExistence type="predicted"/>
<dbReference type="Pfam" id="PF00990">
    <property type="entry name" value="GGDEF"/>
    <property type="match status" value="1"/>
</dbReference>
<protein>
    <submittedName>
        <fullName evidence="2">GGDEF domain-containing protein</fullName>
    </submittedName>
</protein>
<feature type="domain" description="GGDEF" evidence="1">
    <location>
        <begin position="185"/>
        <end position="319"/>
    </location>
</feature>
<dbReference type="PANTHER" id="PTHR46663">
    <property type="entry name" value="DIGUANYLATE CYCLASE DGCT-RELATED"/>
    <property type="match status" value="1"/>
</dbReference>
<dbReference type="PANTHER" id="PTHR46663:SF4">
    <property type="entry name" value="DIGUANYLATE CYCLASE DGCT-RELATED"/>
    <property type="match status" value="1"/>
</dbReference>
<evidence type="ECO:0000313" key="3">
    <source>
        <dbReference type="Proteomes" id="UP000645462"/>
    </source>
</evidence>
<dbReference type="SMART" id="SM00267">
    <property type="entry name" value="GGDEF"/>
    <property type="match status" value="1"/>
</dbReference>
<dbReference type="SUPFAM" id="SSF55073">
    <property type="entry name" value="Nucleotide cyclase"/>
    <property type="match status" value="1"/>
</dbReference>
<accession>A0ABQ1K9T8</accession>
<dbReference type="Proteomes" id="UP000645462">
    <property type="component" value="Unassembled WGS sequence"/>
</dbReference>
<dbReference type="InterPro" id="IPR052163">
    <property type="entry name" value="DGC-Regulatory_Protein"/>
</dbReference>
<dbReference type="EMBL" id="BMFC01000001">
    <property type="protein sequence ID" value="GGB87429.1"/>
    <property type="molecule type" value="Genomic_DNA"/>
</dbReference>
<dbReference type="PROSITE" id="PS50887">
    <property type="entry name" value="GGDEF"/>
    <property type="match status" value="1"/>
</dbReference>
<comment type="caution">
    <text evidence="2">The sequence shown here is derived from an EMBL/GenBank/DDBJ whole genome shotgun (WGS) entry which is preliminary data.</text>
</comment>
<keyword evidence="3" id="KW-1185">Reference proteome</keyword>
<dbReference type="InterPro" id="IPR043128">
    <property type="entry name" value="Rev_trsase/Diguanyl_cyclase"/>
</dbReference>
<dbReference type="InterPro" id="IPR000160">
    <property type="entry name" value="GGDEF_dom"/>
</dbReference>
<dbReference type="CDD" id="cd01949">
    <property type="entry name" value="GGDEF"/>
    <property type="match status" value="1"/>
</dbReference>
<gene>
    <name evidence="2" type="ORF">GCM10011363_00070</name>
</gene>
<evidence type="ECO:0000259" key="1">
    <source>
        <dbReference type="PROSITE" id="PS50887"/>
    </source>
</evidence>
<name>A0ABQ1K9T8_9RHOB</name>
<reference evidence="3" key="1">
    <citation type="journal article" date="2019" name="Int. J. Syst. Evol. Microbiol.">
        <title>The Global Catalogue of Microorganisms (GCM) 10K type strain sequencing project: providing services to taxonomists for standard genome sequencing and annotation.</title>
        <authorList>
            <consortium name="The Broad Institute Genomics Platform"/>
            <consortium name="The Broad Institute Genome Sequencing Center for Infectious Disease"/>
            <person name="Wu L."/>
            <person name="Ma J."/>
        </authorList>
    </citation>
    <scope>NUCLEOTIDE SEQUENCE [LARGE SCALE GENOMIC DNA]</scope>
    <source>
        <strain evidence="3">CGMCC 1.12478</strain>
    </source>
</reference>
<dbReference type="Gene3D" id="3.30.450.260">
    <property type="entry name" value="Haem NO binding associated domain"/>
    <property type="match status" value="1"/>
</dbReference>
<evidence type="ECO:0000313" key="2">
    <source>
        <dbReference type="EMBL" id="GGB87429.1"/>
    </source>
</evidence>
<dbReference type="Gene3D" id="3.30.70.270">
    <property type="match status" value="1"/>
</dbReference>
<dbReference type="InterPro" id="IPR042463">
    <property type="entry name" value="HNOB_dom_associated_sf"/>
</dbReference>
<sequence length="337" mass="35979">MIPATDLLLALRPLHVCVGPTGHIRQVGKSFVKLGIDDPTGCRFLEVFEFLRPMQPATMADLRRLAGQVVRLHVRSEPGIGLRGLVIDDQAGGVICDLSFGIAVVDAVHRFGLTARDFASSDLVMELLFLQEAKSSAMAASFSLNARLNGARLAAETEALTDGLTGLHNRRALDGALARLGQSDTEYAILQLDLDRFKQVNDTLGHAVGDAVLKRVAMILRTHTRQDDLVVRTGGDECVIVCPGLTDPTRLSALAGDLIRDVSEPVMIDGQEVSVGASIGIAVSAHAARGDPQTLIARADVALYAAKRSGRGRHLFWSPHMGDSLAELDMPVSAARG</sequence>
<organism evidence="2 3">
    <name type="scientific">Marivita lacus</name>
    <dbReference type="NCBI Taxonomy" id="1323742"/>
    <lineage>
        <taxon>Bacteria</taxon>
        <taxon>Pseudomonadati</taxon>
        <taxon>Pseudomonadota</taxon>
        <taxon>Alphaproteobacteria</taxon>
        <taxon>Rhodobacterales</taxon>
        <taxon>Roseobacteraceae</taxon>
        <taxon>Marivita</taxon>
    </lineage>
</organism>
<dbReference type="NCBIfam" id="TIGR00254">
    <property type="entry name" value="GGDEF"/>
    <property type="match status" value="1"/>
</dbReference>
<dbReference type="RefSeq" id="WP_188479907.1">
    <property type="nucleotide sequence ID" value="NZ_BMFC01000001.1"/>
</dbReference>